<evidence type="ECO:0000259" key="3">
    <source>
        <dbReference type="Pfam" id="PF01926"/>
    </source>
</evidence>
<organism evidence="4 5">
    <name type="scientific">Astathelohania contejeani</name>
    <dbReference type="NCBI Taxonomy" id="164912"/>
    <lineage>
        <taxon>Eukaryota</taxon>
        <taxon>Fungi</taxon>
        <taxon>Fungi incertae sedis</taxon>
        <taxon>Microsporidia</taxon>
        <taxon>Astathelohaniidae</taxon>
        <taxon>Astathelohania</taxon>
    </lineage>
</organism>
<keyword evidence="1" id="KW-0547">Nucleotide-binding</keyword>
<dbReference type="InterPro" id="IPR006073">
    <property type="entry name" value="GTP-bd"/>
</dbReference>
<accession>A0ABQ7I268</accession>
<dbReference type="EMBL" id="SBIQ01000008">
    <property type="protein sequence ID" value="KAF7684567.1"/>
    <property type="molecule type" value="Genomic_DNA"/>
</dbReference>
<evidence type="ECO:0000256" key="2">
    <source>
        <dbReference type="ARBA" id="ARBA00023134"/>
    </source>
</evidence>
<protein>
    <submittedName>
        <fullName evidence="4">Large subunit GTPase 1</fullName>
    </submittedName>
</protein>
<dbReference type="PANTHER" id="PTHR45709">
    <property type="entry name" value="LARGE SUBUNIT GTPASE 1 HOMOLOG-RELATED"/>
    <property type="match status" value="1"/>
</dbReference>
<dbReference type="Pfam" id="PF01926">
    <property type="entry name" value="MMR_HSR1"/>
    <property type="match status" value="1"/>
</dbReference>
<feature type="domain" description="G" evidence="3">
    <location>
        <begin position="199"/>
        <end position="283"/>
    </location>
</feature>
<sequence>MKNYKIGKTLLTNRSNAPQKIKPNKSSLKSIVEYDNIGEFIDSAFIPEFTPETPEIYKYSFPPRCKYQENQTKNEYKQAETDSFAYWKQQQPKIPFEKNIEIWRQFWITCERSDLILQIVDARSPLFYFNSDILKVYPNKKHVILINKCDLINNFSVWEEYFKNIDVDVIFHSCITGQAFVNGNQISLCEYLIKYNMNIGLVGYPNVGKSSTINSIFKQKKVQVSKTPGKTKHIQTLVFNETGILISDCPGLIFSKHTKSQLLLNGALNADQIMDIRGSLVDVVEYIGVSSILKYYKITGFINDSRNTPAWNLVYAMAKNENFDCGKYIKQIVKDYMEGKLTRSENNDLEVTHEWFYEKKEISDRTTRRITKRAARKLLKVSRVNEVK</sequence>
<dbReference type="CDD" id="cd01857">
    <property type="entry name" value="HSR1_MMR1"/>
    <property type="match status" value="1"/>
</dbReference>
<evidence type="ECO:0000313" key="5">
    <source>
        <dbReference type="Proteomes" id="UP001516464"/>
    </source>
</evidence>
<dbReference type="Proteomes" id="UP001516464">
    <property type="component" value="Unassembled WGS sequence"/>
</dbReference>
<dbReference type="InterPro" id="IPR043358">
    <property type="entry name" value="GNL1-like"/>
</dbReference>
<name>A0ABQ7I268_9MICR</name>
<proteinExistence type="predicted"/>
<evidence type="ECO:0000256" key="1">
    <source>
        <dbReference type="ARBA" id="ARBA00022741"/>
    </source>
</evidence>
<reference evidence="4 5" key="1">
    <citation type="submission" date="2019-01" db="EMBL/GenBank/DDBJ databases">
        <title>Genomes sequencing and comparative genomics of infectious freshwater microsporidia, Cucumispora dikerogammari and Thelohania contejeani.</title>
        <authorList>
            <person name="Cormier A."/>
            <person name="Giraud I."/>
            <person name="Wattier R."/>
            <person name="Teixeira M."/>
            <person name="Grandjean F."/>
            <person name="Rigaud T."/>
            <person name="Cordaux R."/>
        </authorList>
    </citation>
    <scope>NUCLEOTIDE SEQUENCE [LARGE SCALE GENOMIC DNA]</scope>
    <source>
        <strain evidence="4">T1</strain>
        <tissue evidence="4">Spores</tissue>
    </source>
</reference>
<evidence type="ECO:0000313" key="4">
    <source>
        <dbReference type="EMBL" id="KAF7684567.1"/>
    </source>
</evidence>
<gene>
    <name evidence="4" type="primary">lsg1</name>
    <name evidence="4" type="ORF">TCON_0245</name>
</gene>
<keyword evidence="5" id="KW-1185">Reference proteome</keyword>
<dbReference type="Gene3D" id="3.40.50.300">
    <property type="entry name" value="P-loop containing nucleotide triphosphate hydrolases"/>
    <property type="match status" value="1"/>
</dbReference>
<dbReference type="PRINTS" id="PR00326">
    <property type="entry name" value="GTP1OBG"/>
</dbReference>
<comment type="caution">
    <text evidence="4">The sequence shown here is derived from an EMBL/GenBank/DDBJ whole genome shotgun (WGS) entry which is preliminary data.</text>
</comment>
<keyword evidence="2" id="KW-0342">GTP-binding</keyword>
<dbReference type="InterPro" id="IPR027417">
    <property type="entry name" value="P-loop_NTPase"/>
</dbReference>
<dbReference type="SUPFAM" id="SSF52540">
    <property type="entry name" value="P-loop containing nucleoside triphosphate hydrolases"/>
    <property type="match status" value="1"/>
</dbReference>